<proteinExistence type="predicted"/>
<evidence type="ECO:0000313" key="7">
    <source>
        <dbReference type="RefSeq" id="XP_038982874.1"/>
    </source>
</evidence>
<feature type="coiled-coil region" evidence="3">
    <location>
        <begin position="183"/>
        <end position="210"/>
    </location>
</feature>
<evidence type="ECO:0000259" key="5">
    <source>
        <dbReference type="PROSITE" id="PS50002"/>
    </source>
</evidence>
<dbReference type="SMART" id="SM00326">
    <property type="entry name" value="SH3"/>
    <property type="match status" value="1"/>
</dbReference>
<dbReference type="PANTHER" id="PTHR14167">
    <property type="entry name" value="SH3 DOMAIN-CONTAINING"/>
    <property type="match status" value="1"/>
</dbReference>
<sequence length="530" mass="58977">METIRKQASRLREQVAKQQQAVLKQFSGRFGHDSGLVDEAELQCHQKLQMLYGSTRAAKHLQRDIVRGMEAFIAISLKQMEIVKKLAENCCKYGNENQSSGFALARASLDFGTSHILMEKERENLLNTLGDQVFEPLRAMIVGAPLEDARLLTYRYERIRQDVEAQTAEAIRRQLKSKEVGARADYAAKLQNAESKLSELKATLSALGREATAAMIAVETQQQQITFQRLLAMVDAERDYHQSVANILDKLHADMVRAKQNNESMLQSKTTKTNMHSQTVNEDPKSSQCADLLQSTDTETNMHSQTVNEDPKSSQSADLLQSTETETNMHSQTVNEDPKSSQSADLLQSTETETNVHSQTSNEDPKSSLSADIPANGRTTTYFVAEMVQEKQHNESMLQSKTTKTKIHSQTVNEDQKSSQSAGLLQSTETEINVHSQTRNEDPKSSRSADVPANGRTTTYFIAEVIHPFDAQANGELSLSVGDYVVVRQVAPNGWSEGECKGKAGWFPSAYIEWRDKAPASKVIEPSMLS</sequence>
<dbReference type="GeneID" id="103716668"/>
<accession>A0A8B9AHX4</accession>
<dbReference type="RefSeq" id="XP_038982874.1">
    <property type="nucleotide sequence ID" value="XM_039126946.1"/>
</dbReference>
<dbReference type="InterPro" id="IPR050384">
    <property type="entry name" value="Endophilin_SH3RF"/>
</dbReference>
<dbReference type="PANTHER" id="PTHR14167:SF30">
    <property type="entry name" value="SH3 DOMAIN-CONTAINING PROTEIN 1"/>
    <property type="match status" value="1"/>
</dbReference>
<dbReference type="SUPFAM" id="SSF103657">
    <property type="entry name" value="BAR/IMD domain-like"/>
    <property type="match status" value="1"/>
</dbReference>
<gene>
    <name evidence="7" type="primary">LOC103716668</name>
</gene>
<keyword evidence="6" id="KW-1185">Reference proteome</keyword>
<dbReference type="InterPro" id="IPR027267">
    <property type="entry name" value="AH/BAR_dom_sf"/>
</dbReference>
<keyword evidence="3" id="KW-0175">Coiled coil</keyword>
<organism evidence="6 7">
    <name type="scientific">Phoenix dactylifera</name>
    <name type="common">Date palm</name>
    <dbReference type="NCBI Taxonomy" id="42345"/>
    <lineage>
        <taxon>Eukaryota</taxon>
        <taxon>Viridiplantae</taxon>
        <taxon>Streptophyta</taxon>
        <taxon>Embryophyta</taxon>
        <taxon>Tracheophyta</taxon>
        <taxon>Spermatophyta</taxon>
        <taxon>Magnoliopsida</taxon>
        <taxon>Liliopsida</taxon>
        <taxon>Arecaceae</taxon>
        <taxon>Coryphoideae</taxon>
        <taxon>Phoeniceae</taxon>
        <taxon>Phoenix</taxon>
    </lineage>
</organism>
<feature type="compositionally biased region" description="Polar residues" evidence="4">
    <location>
        <begin position="395"/>
        <end position="437"/>
    </location>
</feature>
<dbReference type="OrthoDB" id="19092at2759"/>
<feature type="domain" description="SH3" evidence="5">
    <location>
        <begin position="458"/>
        <end position="517"/>
    </location>
</feature>
<reference evidence="7" key="2">
    <citation type="submission" date="2025-08" db="UniProtKB">
        <authorList>
            <consortium name="RefSeq"/>
        </authorList>
    </citation>
    <scope>IDENTIFICATION</scope>
    <source>
        <tissue evidence="7">Young leaves</tissue>
    </source>
</reference>
<feature type="region of interest" description="Disordered" evidence="4">
    <location>
        <begin position="391"/>
        <end position="453"/>
    </location>
</feature>
<reference evidence="6" key="1">
    <citation type="journal article" date="2019" name="Nat. Commun.">
        <title>Genome-wide association mapping of date palm fruit traits.</title>
        <authorList>
            <person name="Hazzouri K.M."/>
            <person name="Gros-Balthazard M."/>
            <person name="Flowers J.M."/>
            <person name="Copetti D."/>
            <person name="Lemansour A."/>
            <person name="Lebrun M."/>
            <person name="Masmoudi K."/>
            <person name="Ferrand S."/>
            <person name="Dhar M.I."/>
            <person name="Fresquez Z.A."/>
            <person name="Rosas U."/>
            <person name="Zhang J."/>
            <person name="Talag J."/>
            <person name="Lee S."/>
            <person name="Kudrna D."/>
            <person name="Powell R.F."/>
            <person name="Leitch I.J."/>
            <person name="Krueger R.R."/>
            <person name="Wing R.A."/>
            <person name="Amiri K.M.A."/>
            <person name="Purugganan M.D."/>
        </authorList>
    </citation>
    <scope>NUCLEOTIDE SEQUENCE [LARGE SCALE GENOMIC DNA]</scope>
    <source>
        <strain evidence="6">cv. Khalas</strain>
    </source>
</reference>
<dbReference type="InterPro" id="IPR001452">
    <property type="entry name" value="SH3_domain"/>
</dbReference>
<feature type="region of interest" description="Disordered" evidence="4">
    <location>
        <begin position="263"/>
        <end position="375"/>
    </location>
</feature>
<name>A0A8B9AHX4_PHODC</name>
<dbReference type="Gene3D" id="2.30.30.40">
    <property type="entry name" value="SH3 Domains"/>
    <property type="match status" value="1"/>
</dbReference>
<dbReference type="Pfam" id="PF14604">
    <property type="entry name" value="SH3_9"/>
    <property type="match status" value="1"/>
</dbReference>
<dbReference type="PROSITE" id="PS50002">
    <property type="entry name" value="SH3"/>
    <property type="match status" value="1"/>
</dbReference>
<evidence type="ECO:0000256" key="4">
    <source>
        <dbReference type="SAM" id="MobiDB-lite"/>
    </source>
</evidence>
<dbReference type="InterPro" id="IPR036028">
    <property type="entry name" value="SH3-like_dom_sf"/>
</dbReference>
<evidence type="ECO:0000256" key="2">
    <source>
        <dbReference type="PROSITE-ProRule" id="PRU00192"/>
    </source>
</evidence>
<keyword evidence="1 2" id="KW-0728">SH3 domain</keyword>
<evidence type="ECO:0000313" key="6">
    <source>
        <dbReference type="Proteomes" id="UP000228380"/>
    </source>
</evidence>
<dbReference type="AlphaFoldDB" id="A0A8B9AHX4"/>
<dbReference type="Proteomes" id="UP000228380">
    <property type="component" value="Chromosome 5"/>
</dbReference>
<feature type="compositionally biased region" description="Polar residues" evidence="4">
    <location>
        <begin position="263"/>
        <end position="370"/>
    </location>
</feature>
<evidence type="ECO:0000256" key="3">
    <source>
        <dbReference type="SAM" id="Coils"/>
    </source>
</evidence>
<dbReference type="KEGG" id="pda:103716668"/>
<protein>
    <submittedName>
        <fullName evidence="7">SH3 domain-containing protein 2-like isoform X1</fullName>
    </submittedName>
</protein>
<feature type="compositionally biased region" description="Basic and acidic residues" evidence="4">
    <location>
        <begin position="438"/>
        <end position="447"/>
    </location>
</feature>
<evidence type="ECO:0000256" key="1">
    <source>
        <dbReference type="ARBA" id="ARBA00022443"/>
    </source>
</evidence>
<dbReference type="SUPFAM" id="SSF50044">
    <property type="entry name" value="SH3-domain"/>
    <property type="match status" value="1"/>
</dbReference>